<accession>A0ABR2CMY4</accession>
<keyword evidence="2" id="KW-1185">Reference proteome</keyword>
<dbReference type="EMBL" id="JBBPBM010000048">
    <property type="protein sequence ID" value="KAK8520990.1"/>
    <property type="molecule type" value="Genomic_DNA"/>
</dbReference>
<organism evidence="1 2">
    <name type="scientific">Hibiscus sabdariffa</name>
    <name type="common">roselle</name>
    <dbReference type="NCBI Taxonomy" id="183260"/>
    <lineage>
        <taxon>Eukaryota</taxon>
        <taxon>Viridiplantae</taxon>
        <taxon>Streptophyta</taxon>
        <taxon>Embryophyta</taxon>
        <taxon>Tracheophyta</taxon>
        <taxon>Spermatophyta</taxon>
        <taxon>Magnoliopsida</taxon>
        <taxon>eudicotyledons</taxon>
        <taxon>Gunneridae</taxon>
        <taxon>Pentapetalae</taxon>
        <taxon>rosids</taxon>
        <taxon>malvids</taxon>
        <taxon>Malvales</taxon>
        <taxon>Malvaceae</taxon>
        <taxon>Malvoideae</taxon>
        <taxon>Hibiscus</taxon>
    </lineage>
</organism>
<dbReference type="Proteomes" id="UP001472677">
    <property type="component" value="Unassembled WGS sequence"/>
</dbReference>
<sequence length="76" mass="8408">MEGTVFTVPPSTVAVTVADEKRWWEEQLSATASITQRCRRIDLVGPARLGLRLGLGGLTVEPNHVGLRIRINNVRQ</sequence>
<reference evidence="1 2" key="1">
    <citation type="journal article" date="2024" name="G3 (Bethesda)">
        <title>Genome assembly of Hibiscus sabdariffa L. provides insights into metabolisms of medicinal natural products.</title>
        <authorList>
            <person name="Kim T."/>
        </authorList>
    </citation>
    <scope>NUCLEOTIDE SEQUENCE [LARGE SCALE GENOMIC DNA]</scope>
    <source>
        <strain evidence="1">TK-2024</strain>
        <tissue evidence="1">Old leaves</tissue>
    </source>
</reference>
<proteinExistence type="predicted"/>
<protein>
    <submittedName>
        <fullName evidence="1">Uncharacterized protein</fullName>
    </submittedName>
</protein>
<evidence type="ECO:0000313" key="2">
    <source>
        <dbReference type="Proteomes" id="UP001472677"/>
    </source>
</evidence>
<comment type="caution">
    <text evidence="1">The sequence shown here is derived from an EMBL/GenBank/DDBJ whole genome shotgun (WGS) entry which is preliminary data.</text>
</comment>
<name>A0ABR2CMY4_9ROSI</name>
<gene>
    <name evidence="1" type="ORF">V6N12_004910</name>
</gene>
<evidence type="ECO:0000313" key="1">
    <source>
        <dbReference type="EMBL" id="KAK8520990.1"/>
    </source>
</evidence>